<evidence type="ECO:0000256" key="3">
    <source>
        <dbReference type="ARBA" id="ARBA00022448"/>
    </source>
</evidence>
<dbReference type="InterPro" id="IPR000914">
    <property type="entry name" value="SBP_5_dom"/>
</dbReference>
<dbReference type="PROSITE" id="PS51257">
    <property type="entry name" value="PROKAR_LIPOPROTEIN"/>
    <property type="match status" value="1"/>
</dbReference>
<dbReference type="Gene3D" id="3.10.105.10">
    <property type="entry name" value="Dipeptide-binding Protein, Domain 3"/>
    <property type="match status" value="1"/>
</dbReference>
<dbReference type="InterPro" id="IPR039424">
    <property type="entry name" value="SBP_5"/>
</dbReference>
<reference evidence="7 8" key="1">
    <citation type="submission" date="2024-04" db="EMBL/GenBank/DDBJ databases">
        <title>Polymorphospora sp. isolated from Baiyangdian Lake in Xiong'an New Area.</title>
        <authorList>
            <person name="Zhang X."/>
            <person name="Liu J."/>
        </authorList>
    </citation>
    <scope>NUCLEOTIDE SEQUENCE [LARGE SCALE GENOMIC DNA]</scope>
    <source>
        <strain evidence="7 8">2-325</strain>
    </source>
</reference>
<evidence type="ECO:0000256" key="1">
    <source>
        <dbReference type="ARBA" id="ARBA00004196"/>
    </source>
</evidence>
<keyword evidence="8" id="KW-1185">Reference proteome</keyword>
<feature type="chain" id="PRO_5045218413" evidence="5">
    <location>
        <begin position="20"/>
        <end position="535"/>
    </location>
</feature>
<evidence type="ECO:0000256" key="2">
    <source>
        <dbReference type="ARBA" id="ARBA00005695"/>
    </source>
</evidence>
<dbReference type="SUPFAM" id="SSF53850">
    <property type="entry name" value="Periplasmic binding protein-like II"/>
    <property type="match status" value="1"/>
</dbReference>
<dbReference type="PANTHER" id="PTHR30290:SF10">
    <property type="entry name" value="PERIPLASMIC OLIGOPEPTIDE-BINDING PROTEIN-RELATED"/>
    <property type="match status" value="1"/>
</dbReference>
<dbReference type="RefSeq" id="WP_375735108.1">
    <property type="nucleotide sequence ID" value="NZ_JBCGDC010000053.1"/>
</dbReference>
<name>A0ABV5CT76_9ACTN</name>
<dbReference type="PANTHER" id="PTHR30290">
    <property type="entry name" value="PERIPLASMIC BINDING COMPONENT OF ABC TRANSPORTER"/>
    <property type="match status" value="1"/>
</dbReference>
<sequence length="535" mass="57347">MRRKHIAPLVAAALTGLVALTGCQGGSQGDSGGRSHSFIIGAGEVDGLDPVQTKTMTAQMVVANLYANLIEQKMVPVADGYLDGTDEYVNGIVENYETSADGKVLTFALADGLTFADGSPLTGDDVVYTMRRTLSEASYVSGSSTVFMHISDAEKQIVAVDPSTVRVTLDSPAPAVDAFLALSTFGILSSEKGSANAGANGAATEFFVKNATPSGPFTLESWNAGESVKLVKNPKYVHADDVYPEQLTILNMADEDQRYLALRNGDIDVALDLSPRLVKEASSQAGLTVHSMPSNTLYYLGMNPKVAPFDNKLVRQAVAAAVPYELLMREVVLGQANPAYGVVPHNMTTSTAPSEKATQYETNAERAKQLLAQAGVRDLTVDLSISSADPISVDSAVHIQSALAQAGIKVQIKQLADADFETRSKAQELGFFVANWASWVQDPFFQMRALLLTDRATNRTGFANAQFDKLVLDGIAEGDRTTRDQLSAEAQRIVIDEASFVGLFTKNMSVVTRSDVEGVTLTDDLLPRLKYLSRK</sequence>
<evidence type="ECO:0000256" key="5">
    <source>
        <dbReference type="SAM" id="SignalP"/>
    </source>
</evidence>
<dbReference type="Gene3D" id="3.40.190.10">
    <property type="entry name" value="Periplasmic binding protein-like II"/>
    <property type="match status" value="1"/>
</dbReference>
<protein>
    <submittedName>
        <fullName evidence="7">ABC transporter substrate-binding protein</fullName>
    </submittedName>
</protein>
<dbReference type="PIRSF" id="PIRSF002741">
    <property type="entry name" value="MppA"/>
    <property type="match status" value="1"/>
</dbReference>
<evidence type="ECO:0000256" key="4">
    <source>
        <dbReference type="ARBA" id="ARBA00022729"/>
    </source>
</evidence>
<comment type="similarity">
    <text evidence="2">Belongs to the bacterial solute-binding protein 5 family.</text>
</comment>
<accession>A0ABV5CT76</accession>
<feature type="signal peptide" evidence="5">
    <location>
        <begin position="1"/>
        <end position="19"/>
    </location>
</feature>
<keyword evidence="3" id="KW-0813">Transport</keyword>
<proteinExistence type="inferred from homology"/>
<gene>
    <name evidence="7" type="ORF">AAFH96_19165</name>
</gene>
<evidence type="ECO:0000313" key="8">
    <source>
        <dbReference type="Proteomes" id="UP001582793"/>
    </source>
</evidence>
<dbReference type="CDD" id="cd08512">
    <property type="entry name" value="PBP2_NikA_DppA_OppA_like_7"/>
    <property type="match status" value="1"/>
</dbReference>
<feature type="domain" description="Solute-binding protein family 5" evidence="6">
    <location>
        <begin position="87"/>
        <end position="455"/>
    </location>
</feature>
<dbReference type="Gene3D" id="3.90.76.10">
    <property type="entry name" value="Dipeptide-binding Protein, Domain 1"/>
    <property type="match status" value="1"/>
</dbReference>
<dbReference type="InterPro" id="IPR030678">
    <property type="entry name" value="Peptide/Ni-bd"/>
</dbReference>
<evidence type="ECO:0000259" key="6">
    <source>
        <dbReference type="Pfam" id="PF00496"/>
    </source>
</evidence>
<evidence type="ECO:0000313" key="7">
    <source>
        <dbReference type="EMBL" id="MFB6395210.1"/>
    </source>
</evidence>
<organism evidence="7 8">
    <name type="scientific">Polymorphospora lycopeni</name>
    <dbReference type="NCBI Taxonomy" id="3140240"/>
    <lineage>
        <taxon>Bacteria</taxon>
        <taxon>Bacillati</taxon>
        <taxon>Actinomycetota</taxon>
        <taxon>Actinomycetes</taxon>
        <taxon>Micromonosporales</taxon>
        <taxon>Micromonosporaceae</taxon>
        <taxon>Polymorphospora</taxon>
    </lineage>
</organism>
<comment type="subcellular location">
    <subcellularLocation>
        <location evidence="1">Cell envelope</location>
    </subcellularLocation>
</comment>
<dbReference type="Proteomes" id="UP001582793">
    <property type="component" value="Unassembled WGS sequence"/>
</dbReference>
<comment type="caution">
    <text evidence="7">The sequence shown here is derived from an EMBL/GenBank/DDBJ whole genome shotgun (WGS) entry which is preliminary data.</text>
</comment>
<keyword evidence="4 5" id="KW-0732">Signal</keyword>
<dbReference type="Pfam" id="PF00496">
    <property type="entry name" value="SBP_bac_5"/>
    <property type="match status" value="1"/>
</dbReference>
<dbReference type="EMBL" id="JBCGDC010000053">
    <property type="protein sequence ID" value="MFB6395210.1"/>
    <property type="molecule type" value="Genomic_DNA"/>
</dbReference>